<dbReference type="PANTHER" id="PTHR44688">
    <property type="entry name" value="DNA-BINDING TRANSCRIPTIONAL ACTIVATOR DEVR_DOSR"/>
    <property type="match status" value="1"/>
</dbReference>
<dbReference type="InterPro" id="IPR000792">
    <property type="entry name" value="Tscrpt_reg_LuxR_C"/>
</dbReference>
<dbReference type="PROSITE" id="PS50043">
    <property type="entry name" value="HTH_LUXR_2"/>
    <property type="match status" value="1"/>
</dbReference>
<evidence type="ECO:0000256" key="2">
    <source>
        <dbReference type="ARBA" id="ARBA00023125"/>
    </source>
</evidence>
<keyword evidence="2" id="KW-0238">DNA-binding</keyword>
<dbReference type="SMART" id="SM00421">
    <property type="entry name" value="HTH_LUXR"/>
    <property type="match status" value="1"/>
</dbReference>
<dbReference type="GO" id="GO:0006355">
    <property type="term" value="P:regulation of DNA-templated transcription"/>
    <property type="evidence" value="ECO:0007669"/>
    <property type="project" value="InterPro"/>
</dbReference>
<gene>
    <name evidence="5" type="ORF">E5Q11_14625</name>
</gene>
<dbReference type="InterPro" id="IPR036388">
    <property type="entry name" value="WH-like_DNA-bd_sf"/>
</dbReference>
<evidence type="ECO:0000313" key="5">
    <source>
        <dbReference type="EMBL" id="TGN38961.1"/>
    </source>
</evidence>
<evidence type="ECO:0000256" key="1">
    <source>
        <dbReference type="ARBA" id="ARBA00023015"/>
    </source>
</evidence>
<dbReference type="PRINTS" id="PR00038">
    <property type="entry name" value="HTHLUXR"/>
</dbReference>
<feature type="domain" description="HTH luxR-type" evidence="4">
    <location>
        <begin position="244"/>
        <end position="309"/>
    </location>
</feature>
<dbReference type="EMBL" id="SRPF01000004">
    <property type="protein sequence ID" value="TGN38961.1"/>
    <property type="molecule type" value="Genomic_DNA"/>
</dbReference>
<keyword evidence="3" id="KW-0804">Transcription</keyword>
<sequence>MNLKMSEFILTVHDASMHLSPSDFHSWALKEVRQYIDFDFAVWGAGDGRSRELHTSTILNQTDNLFETWETVKHEDPFANLVIGNTGKTWSAEEVPDFRESRAYSDHWGLYEARQMIATMEVDRHTGLHIFVILARDSQRKAFTEQEVVFKNLVTQHFFLAARHNDMHHLRSNQTPAAFIDQHGLLHASLPEFKALLVNEWGKKAGTVLPEAVNVALWETGHYRGNGLALNAERFYNRLLVRAGMMPCLSLSPRETEIAWAYAMGKSHKEVAKLLGIAPATVRTHLSRVYEKLDISDKGALAICLKEQGNGRGL</sequence>
<dbReference type="PANTHER" id="PTHR44688:SF16">
    <property type="entry name" value="DNA-BINDING TRANSCRIPTIONAL ACTIVATOR DEVR_DOSR"/>
    <property type="match status" value="1"/>
</dbReference>
<organism evidence="5 6">
    <name type="scientific">Marinobacter confluentis</name>
    <dbReference type="NCBI Taxonomy" id="1697557"/>
    <lineage>
        <taxon>Bacteria</taxon>
        <taxon>Pseudomonadati</taxon>
        <taxon>Pseudomonadota</taxon>
        <taxon>Gammaproteobacteria</taxon>
        <taxon>Pseudomonadales</taxon>
        <taxon>Marinobacteraceae</taxon>
        <taxon>Marinobacter</taxon>
    </lineage>
</organism>
<dbReference type="SUPFAM" id="SSF46894">
    <property type="entry name" value="C-terminal effector domain of the bipartite response regulators"/>
    <property type="match status" value="1"/>
</dbReference>
<dbReference type="Pfam" id="PF00196">
    <property type="entry name" value="GerE"/>
    <property type="match status" value="1"/>
</dbReference>
<evidence type="ECO:0000259" key="4">
    <source>
        <dbReference type="PROSITE" id="PS50043"/>
    </source>
</evidence>
<name>A0A4Z1BPP1_9GAMM</name>
<keyword evidence="1" id="KW-0805">Transcription regulation</keyword>
<comment type="caution">
    <text evidence="5">The sequence shown here is derived from an EMBL/GenBank/DDBJ whole genome shotgun (WGS) entry which is preliminary data.</text>
</comment>
<dbReference type="CDD" id="cd06170">
    <property type="entry name" value="LuxR_C_like"/>
    <property type="match status" value="1"/>
</dbReference>
<dbReference type="Gene3D" id="1.10.10.10">
    <property type="entry name" value="Winged helix-like DNA-binding domain superfamily/Winged helix DNA-binding domain"/>
    <property type="match status" value="1"/>
</dbReference>
<proteinExistence type="predicted"/>
<evidence type="ECO:0000256" key="3">
    <source>
        <dbReference type="ARBA" id="ARBA00023163"/>
    </source>
</evidence>
<dbReference type="InterPro" id="IPR016032">
    <property type="entry name" value="Sig_transdc_resp-reg_C-effctor"/>
</dbReference>
<reference evidence="5 6" key="1">
    <citation type="submission" date="2019-04" db="EMBL/GenBank/DDBJ databases">
        <authorList>
            <person name="Park S."/>
            <person name="Yoon J.-H."/>
        </authorList>
    </citation>
    <scope>NUCLEOTIDE SEQUENCE [LARGE SCALE GENOMIC DNA]</scope>
    <source>
        <strain evidence="5 6">HJM-18</strain>
    </source>
</reference>
<protein>
    <submittedName>
        <fullName evidence="5">LuxR family transcriptional regulator</fullName>
    </submittedName>
</protein>
<evidence type="ECO:0000313" key="6">
    <source>
        <dbReference type="Proteomes" id="UP000298325"/>
    </source>
</evidence>
<accession>A0A4Z1BPP1</accession>
<dbReference type="OrthoDB" id="7053960at2"/>
<dbReference type="GO" id="GO:0003677">
    <property type="term" value="F:DNA binding"/>
    <property type="evidence" value="ECO:0007669"/>
    <property type="project" value="UniProtKB-KW"/>
</dbReference>
<dbReference type="AlphaFoldDB" id="A0A4Z1BPP1"/>
<dbReference type="Proteomes" id="UP000298325">
    <property type="component" value="Unassembled WGS sequence"/>
</dbReference>
<keyword evidence="6" id="KW-1185">Reference proteome</keyword>